<dbReference type="EMBL" id="QJJM01000018">
    <property type="protein sequence ID" value="PXW68286.1"/>
    <property type="molecule type" value="Genomic_DNA"/>
</dbReference>
<organism evidence="1 2">
    <name type="scientific">Blastomonas natatoria</name>
    <dbReference type="NCBI Taxonomy" id="34015"/>
    <lineage>
        <taxon>Bacteria</taxon>
        <taxon>Pseudomonadati</taxon>
        <taxon>Pseudomonadota</taxon>
        <taxon>Alphaproteobacteria</taxon>
        <taxon>Sphingomonadales</taxon>
        <taxon>Sphingomonadaceae</taxon>
        <taxon>Blastomonas</taxon>
    </lineage>
</organism>
<comment type="caution">
    <text evidence="1">The sequence shown here is derived from an EMBL/GenBank/DDBJ whole genome shotgun (WGS) entry which is preliminary data.</text>
</comment>
<reference evidence="1 2" key="1">
    <citation type="submission" date="2018-05" db="EMBL/GenBank/DDBJ databases">
        <title>Genomic Encyclopedia of Type Strains, Phase IV (KMG-IV): sequencing the most valuable type-strain genomes for metagenomic binning, comparative biology and taxonomic classification.</title>
        <authorList>
            <person name="Goeker M."/>
        </authorList>
    </citation>
    <scope>NUCLEOTIDE SEQUENCE [LARGE SCALE GENOMIC DNA]</scope>
    <source>
        <strain evidence="1 2">DSM 3183</strain>
    </source>
</reference>
<dbReference type="Proteomes" id="UP000248014">
    <property type="component" value="Unassembled WGS sequence"/>
</dbReference>
<evidence type="ECO:0000313" key="2">
    <source>
        <dbReference type="Proteomes" id="UP000248014"/>
    </source>
</evidence>
<gene>
    <name evidence="1" type="ORF">C7451_1189</name>
</gene>
<protein>
    <submittedName>
        <fullName evidence="1">Uncharacterized protein</fullName>
    </submittedName>
</protein>
<proteinExistence type="predicted"/>
<name>A0A2V3UQ32_9SPHN</name>
<accession>A0A2V3UQ32</accession>
<sequence length="51" mass="5767">MRFFSIMKQGDLGALKHRRDRLLPQDSTLSGCPAPCVLQSLASRVVRERKP</sequence>
<dbReference type="AlphaFoldDB" id="A0A2V3UQ32"/>
<keyword evidence="2" id="KW-1185">Reference proteome</keyword>
<evidence type="ECO:0000313" key="1">
    <source>
        <dbReference type="EMBL" id="PXW68286.1"/>
    </source>
</evidence>